<organism evidence="1 2">
    <name type="scientific">Plasmodium falciparum UGT5.1</name>
    <dbReference type="NCBI Taxonomy" id="1237627"/>
    <lineage>
        <taxon>Eukaryota</taxon>
        <taxon>Sar</taxon>
        <taxon>Alveolata</taxon>
        <taxon>Apicomplexa</taxon>
        <taxon>Aconoidasida</taxon>
        <taxon>Haemosporida</taxon>
        <taxon>Plasmodiidae</taxon>
        <taxon>Plasmodium</taxon>
        <taxon>Plasmodium (Laverania)</taxon>
    </lineage>
</organism>
<dbReference type="AlphaFoldDB" id="W7JVT7"/>
<protein>
    <submittedName>
        <fullName evidence="1">Uncharacterized protein</fullName>
    </submittedName>
</protein>
<accession>W7JVT7</accession>
<dbReference type="EMBL" id="KE124637">
    <property type="protein sequence ID" value="EWC75596.1"/>
    <property type="molecule type" value="Genomic_DNA"/>
</dbReference>
<dbReference type="Proteomes" id="UP000030697">
    <property type="component" value="Unassembled WGS sequence"/>
</dbReference>
<gene>
    <name evidence="1" type="ORF">C923_03748</name>
</gene>
<name>W7JVT7_PLAFA</name>
<reference evidence="1 2" key="1">
    <citation type="submission" date="2013-02" db="EMBL/GenBank/DDBJ databases">
        <title>The Genome Sequence of Plasmodium falciparum UGT5.1.</title>
        <authorList>
            <consortium name="The Broad Institute Genome Sequencing Platform"/>
            <consortium name="The Broad Institute Genome Sequencing Center for Infectious Disease"/>
            <person name="Neafsey D."/>
            <person name="Cheeseman I."/>
            <person name="Volkman S."/>
            <person name="Adams J."/>
            <person name="Walker B."/>
            <person name="Young S.K."/>
            <person name="Zeng Q."/>
            <person name="Gargeya S."/>
            <person name="Fitzgerald M."/>
            <person name="Haas B."/>
            <person name="Abouelleil A."/>
            <person name="Alvarado L."/>
            <person name="Arachchi H.M."/>
            <person name="Berlin A.M."/>
            <person name="Chapman S.B."/>
            <person name="Dewar J."/>
            <person name="Goldberg J."/>
            <person name="Griggs A."/>
            <person name="Gujja S."/>
            <person name="Hansen M."/>
            <person name="Howarth C."/>
            <person name="Imamovic A."/>
            <person name="Larimer J."/>
            <person name="McCowan C."/>
            <person name="Murphy C."/>
            <person name="Neiman D."/>
            <person name="Pearson M."/>
            <person name="Priest M."/>
            <person name="Roberts A."/>
            <person name="Saif S."/>
            <person name="Shea T."/>
            <person name="Sisk P."/>
            <person name="Sykes S."/>
            <person name="Wortman J."/>
            <person name="Nusbaum C."/>
            <person name="Birren B."/>
        </authorList>
    </citation>
    <scope>NUCLEOTIDE SEQUENCE [LARGE SCALE GENOMIC DNA]</scope>
    <source>
        <strain evidence="1 2">UGT5.1</strain>
    </source>
</reference>
<evidence type="ECO:0000313" key="1">
    <source>
        <dbReference type="EMBL" id="EWC75596.1"/>
    </source>
</evidence>
<evidence type="ECO:0000313" key="2">
    <source>
        <dbReference type="Proteomes" id="UP000030697"/>
    </source>
</evidence>
<sequence length="26" mass="3263">LEKDISINENSDFNELRNMYKYNKHF</sequence>
<proteinExistence type="predicted"/>
<feature type="non-terminal residue" evidence="1">
    <location>
        <position position="1"/>
    </location>
</feature>